<organism evidence="2">
    <name type="scientific">Thrips palmi</name>
    <name type="common">Melon thrips</name>
    <dbReference type="NCBI Taxonomy" id="161013"/>
    <lineage>
        <taxon>Eukaryota</taxon>
        <taxon>Metazoa</taxon>
        <taxon>Ecdysozoa</taxon>
        <taxon>Arthropoda</taxon>
        <taxon>Hexapoda</taxon>
        <taxon>Insecta</taxon>
        <taxon>Pterygota</taxon>
        <taxon>Neoptera</taxon>
        <taxon>Paraneoptera</taxon>
        <taxon>Thysanoptera</taxon>
        <taxon>Terebrantia</taxon>
        <taxon>Thripoidea</taxon>
        <taxon>Thripidae</taxon>
        <taxon>Thrips</taxon>
    </lineage>
</organism>
<gene>
    <name evidence="2" type="primary">LOC117640109</name>
</gene>
<dbReference type="GeneID" id="117640109"/>
<name>A0A6P8Y840_THRPL</name>
<keyword evidence="1" id="KW-1185">Reference proteome</keyword>
<proteinExistence type="predicted"/>
<dbReference type="KEGG" id="tpal:117640109"/>
<reference evidence="2" key="1">
    <citation type="submission" date="2025-08" db="UniProtKB">
        <authorList>
            <consortium name="RefSeq"/>
        </authorList>
    </citation>
    <scope>IDENTIFICATION</scope>
    <source>
        <tissue evidence="2">Total insect</tissue>
    </source>
</reference>
<sequence length="269" mass="30542">MEDPDPEHVQVLSGMPALRKLRLQGGELWDDAPPLPPQLEHVYLHRASLDQVLSLQRMPRLRSLTLGYSPWKVFPPLPPHHCGLEYLNILGTRRSPTDDHILFSLIRAHSATLQELRIWTGTCKPTNAVMSRYCFYDDLGPRLAQCNLRSLKWLVLTRSSPLARKGSKEELSHCDKACKVQLQSIVDALKQSGAETAVLCSVCHKHRLKQSDFPHDDLLVPGLHHLPEGRLFRFPSKEIAGILESLERVSIPSSDLIQYMDQFTNLLKK</sequence>
<dbReference type="OrthoDB" id="10645477at2759"/>
<dbReference type="SUPFAM" id="SSF52047">
    <property type="entry name" value="RNI-like"/>
    <property type="match status" value="1"/>
</dbReference>
<dbReference type="Gene3D" id="3.80.10.10">
    <property type="entry name" value="Ribonuclease Inhibitor"/>
    <property type="match status" value="1"/>
</dbReference>
<accession>A0A6P8Y840</accession>
<protein>
    <submittedName>
        <fullName evidence="2">Uncharacterized protein LOC117640109</fullName>
    </submittedName>
</protein>
<dbReference type="InParanoid" id="A0A6P8Y840"/>
<evidence type="ECO:0000313" key="2">
    <source>
        <dbReference type="RefSeq" id="XP_034232256.1"/>
    </source>
</evidence>
<dbReference type="RefSeq" id="XP_034232256.1">
    <property type="nucleotide sequence ID" value="XM_034376365.1"/>
</dbReference>
<evidence type="ECO:0000313" key="1">
    <source>
        <dbReference type="Proteomes" id="UP000515158"/>
    </source>
</evidence>
<dbReference type="Proteomes" id="UP000515158">
    <property type="component" value="Unplaced"/>
</dbReference>
<dbReference type="AlphaFoldDB" id="A0A6P8Y840"/>
<dbReference type="InterPro" id="IPR032675">
    <property type="entry name" value="LRR_dom_sf"/>
</dbReference>